<name>A0A371JTY6_9FLAO</name>
<dbReference type="EMBL" id="QTJX01000001">
    <property type="protein sequence ID" value="RDY61268.1"/>
    <property type="molecule type" value="Genomic_DNA"/>
</dbReference>
<comment type="caution">
    <text evidence="2">The sequence shown here is derived from an EMBL/GenBank/DDBJ whole genome shotgun (WGS) entry which is preliminary data.</text>
</comment>
<gene>
    <name evidence="2" type="ORF">DX873_03620</name>
</gene>
<keyword evidence="3" id="KW-1185">Reference proteome</keyword>
<proteinExistence type="predicted"/>
<dbReference type="Pfam" id="PF19335">
    <property type="entry name" value="HMBD"/>
    <property type="match status" value="1"/>
</dbReference>
<sequence length="146" mass="15974">MPLFAILFVAMVSCKEQKKEATDELAKVEYQCPMDCEDGKVYESEGTCPICKMDLAAVGHTKECQCGKDGECKCEKGKCNCEKCKEHKKGHASKCNCKADGECKCEKGKCNCEECKAHKGECLCKSDGDCKCEEGKCKCNGCPVHS</sequence>
<dbReference type="Proteomes" id="UP000261828">
    <property type="component" value="Unassembled WGS sequence"/>
</dbReference>
<evidence type="ECO:0000313" key="3">
    <source>
        <dbReference type="Proteomes" id="UP000261828"/>
    </source>
</evidence>
<dbReference type="GO" id="GO:0046872">
    <property type="term" value="F:metal ion binding"/>
    <property type="evidence" value="ECO:0007669"/>
    <property type="project" value="InterPro"/>
</dbReference>
<reference evidence="2 3" key="1">
    <citation type="submission" date="2018-08" db="EMBL/GenBank/DDBJ databases">
        <title>Muricauda nanhaiensis sp. nov., isolated from seawater of the South China Sea.</title>
        <authorList>
            <person name="Dang Y."/>
        </authorList>
    </citation>
    <scope>NUCLEOTIDE SEQUENCE [LARGE SCALE GENOMIC DNA]</scope>
    <source>
        <strain evidence="2 3">SM1704</strain>
    </source>
</reference>
<organism evidence="2 3">
    <name type="scientific">Flagellimonas nanhaiensis</name>
    <dbReference type="NCBI Taxonomy" id="2292706"/>
    <lineage>
        <taxon>Bacteria</taxon>
        <taxon>Pseudomonadati</taxon>
        <taxon>Bacteroidota</taxon>
        <taxon>Flavobacteriia</taxon>
        <taxon>Flavobacteriales</taxon>
        <taxon>Flavobacteriaceae</taxon>
        <taxon>Flagellimonas</taxon>
    </lineage>
</organism>
<feature type="domain" description="Heavy metal binding" evidence="1">
    <location>
        <begin position="30"/>
        <end position="56"/>
    </location>
</feature>
<evidence type="ECO:0000259" key="1">
    <source>
        <dbReference type="Pfam" id="PF19335"/>
    </source>
</evidence>
<dbReference type="AlphaFoldDB" id="A0A371JTY6"/>
<protein>
    <recommendedName>
        <fullName evidence="1">Heavy metal binding domain-containing protein</fullName>
    </recommendedName>
</protein>
<accession>A0A371JTY6</accession>
<dbReference type="InterPro" id="IPR045800">
    <property type="entry name" value="HMBD"/>
</dbReference>
<evidence type="ECO:0000313" key="2">
    <source>
        <dbReference type="EMBL" id="RDY61268.1"/>
    </source>
</evidence>